<dbReference type="GO" id="GO:0004650">
    <property type="term" value="F:polygalacturonase activity"/>
    <property type="evidence" value="ECO:0007669"/>
    <property type="project" value="UniProtKB-EC"/>
</dbReference>
<evidence type="ECO:0000256" key="3">
    <source>
        <dbReference type="ARBA" id="ARBA00012736"/>
    </source>
</evidence>
<keyword evidence="9" id="KW-1015">Disulfide bond</keyword>
<accession>A0AAN6YE08</accession>
<keyword evidence="4" id="KW-0964">Secreted</keyword>
<dbReference type="SUPFAM" id="SSF51126">
    <property type="entry name" value="Pectin lyase-like"/>
    <property type="match status" value="1"/>
</dbReference>
<dbReference type="InterPro" id="IPR050434">
    <property type="entry name" value="Glycosyl_hydrlase_28"/>
</dbReference>
<dbReference type="FunFam" id="2.160.20.10:FF:000002">
    <property type="entry name" value="Endopolygalacturonase D"/>
    <property type="match status" value="1"/>
</dbReference>
<evidence type="ECO:0000256" key="2">
    <source>
        <dbReference type="ARBA" id="ARBA00008834"/>
    </source>
</evidence>
<evidence type="ECO:0000256" key="7">
    <source>
        <dbReference type="ARBA" id="ARBA00022801"/>
    </source>
</evidence>
<keyword evidence="7 15" id="KW-0378">Hydrolase</keyword>
<keyword evidence="18" id="KW-1185">Reference proteome</keyword>
<dbReference type="PANTHER" id="PTHR31884">
    <property type="entry name" value="POLYGALACTURONASE"/>
    <property type="match status" value="1"/>
</dbReference>
<evidence type="ECO:0000256" key="9">
    <source>
        <dbReference type="ARBA" id="ARBA00023157"/>
    </source>
</evidence>
<keyword evidence="5 16" id="KW-0732">Signal</keyword>
<dbReference type="PANTHER" id="PTHR31884:SF1">
    <property type="entry name" value="POLYGALACTURONASE"/>
    <property type="match status" value="1"/>
</dbReference>
<dbReference type="InterPro" id="IPR006626">
    <property type="entry name" value="PbH1"/>
</dbReference>
<evidence type="ECO:0000313" key="18">
    <source>
        <dbReference type="Proteomes" id="UP001301769"/>
    </source>
</evidence>
<dbReference type="GO" id="GO:0071555">
    <property type="term" value="P:cell wall organization"/>
    <property type="evidence" value="ECO:0007669"/>
    <property type="project" value="UniProtKB-KW"/>
</dbReference>
<keyword evidence="6" id="KW-0677">Repeat</keyword>
<dbReference type="InterPro" id="IPR011050">
    <property type="entry name" value="Pectin_lyase_fold/virulence"/>
</dbReference>
<dbReference type="EC" id="3.2.1.15" evidence="3"/>
<dbReference type="GO" id="GO:0005576">
    <property type="term" value="C:extracellular region"/>
    <property type="evidence" value="ECO:0007669"/>
    <property type="project" value="UniProtKB-SubCell"/>
</dbReference>
<sequence length="372" mass="39255">MSSMMRLISILLAVLPFLGVGNALAWGRIVNVTQPCVFHGPTGYAWLANITSFSHCSGIIISGLKVPAGVTLSLRNLKNTSVTFQGETSWGYQEWAGPLLSIEGNNVTVKGAPGSVLNGTGELWWDGEGSDGKTKPKFFKLKLTNSTVDDIRIVNSPVHVFSINNCRNLTLANIMIDNSLGDKRGGHNTDGFDISESSDITIVGAKVYNQDDCVAINSGTNIVFRNGTCVGGHGLSIGSVGGRTNNIVSNVLFEDSLIADSENGVRIKTKSGESGTVSNVTYKNIRLENITKIGITVDQSYGATSKAPTSGIPVTNFTLVNITGTVNAKGTNIFVNCGNSSSCESWSWSGVHVTGGKKTKKCLNLPAGISCS</sequence>
<organism evidence="17 18">
    <name type="scientific">Rhypophila decipiens</name>
    <dbReference type="NCBI Taxonomy" id="261697"/>
    <lineage>
        <taxon>Eukaryota</taxon>
        <taxon>Fungi</taxon>
        <taxon>Dikarya</taxon>
        <taxon>Ascomycota</taxon>
        <taxon>Pezizomycotina</taxon>
        <taxon>Sordariomycetes</taxon>
        <taxon>Sordariomycetidae</taxon>
        <taxon>Sordariales</taxon>
        <taxon>Naviculisporaceae</taxon>
        <taxon>Rhypophila</taxon>
    </lineage>
</organism>
<dbReference type="EMBL" id="MU858069">
    <property type="protein sequence ID" value="KAK4216331.1"/>
    <property type="molecule type" value="Genomic_DNA"/>
</dbReference>
<reference evidence="17" key="2">
    <citation type="submission" date="2023-05" db="EMBL/GenBank/DDBJ databases">
        <authorList>
            <consortium name="Lawrence Berkeley National Laboratory"/>
            <person name="Steindorff A."/>
            <person name="Hensen N."/>
            <person name="Bonometti L."/>
            <person name="Westerberg I."/>
            <person name="Brannstrom I.O."/>
            <person name="Guillou S."/>
            <person name="Cros-Aarteil S."/>
            <person name="Calhoun S."/>
            <person name="Haridas S."/>
            <person name="Kuo A."/>
            <person name="Mondo S."/>
            <person name="Pangilinan J."/>
            <person name="Riley R."/>
            <person name="Labutti K."/>
            <person name="Andreopoulos B."/>
            <person name="Lipzen A."/>
            <person name="Chen C."/>
            <person name="Yanf M."/>
            <person name="Daum C."/>
            <person name="Ng V."/>
            <person name="Clum A."/>
            <person name="Ohm R."/>
            <person name="Martin F."/>
            <person name="Silar P."/>
            <person name="Natvig D."/>
            <person name="Lalanne C."/>
            <person name="Gautier V."/>
            <person name="Ament-Velasquez S.L."/>
            <person name="Kruys A."/>
            <person name="Hutchinson M.I."/>
            <person name="Powell A.J."/>
            <person name="Barry K."/>
            <person name="Miller A.N."/>
            <person name="Grigoriev I.V."/>
            <person name="Debuchy R."/>
            <person name="Gladieux P."/>
            <person name="Thoren M.H."/>
            <person name="Johannesson H."/>
        </authorList>
    </citation>
    <scope>NUCLEOTIDE SEQUENCE</scope>
    <source>
        <strain evidence="17">PSN293</strain>
    </source>
</reference>
<reference evidence="17" key="1">
    <citation type="journal article" date="2023" name="Mol. Phylogenet. Evol.">
        <title>Genome-scale phylogeny and comparative genomics of the fungal order Sordariales.</title>
        <authorList>
            <person name="Hensen N."/>
            <person name="Bonometti L."/>
            <person name="Westerberg I."/>
            <person name="Brannstrom I.O."/>
            <person name="Guillou S."/>
            <person name="Cros-Aarteil S."/>
            <person name="Calhoun S."/>
            <person name="Haridas S."/>
            <person name="Kuo A."/>
            <person name="Mondo S."/>
            <person name="Pangilinan J."/>
            <person name="Riley R."/>
            <person name="LaButti K."/>
            <person name="Andreopoulos B."/>
            <person name="Lipzen A."/>
            <person name="Chen C."/>
            <person name="Yan M."/>
            <person name="Daum C."/>
            <person name="Ng V."/>
            <person name="Clum A."/>
            <person name="Steindorff A."/>
            <person name="Ohm R.A."/>
            <person name="Martin F."/>
            <person name="Silar P."/>
            <person name="Natvig D.O."/>
            <person name="Lalanne C."/>
            <person name="Gautier V."/>
            <person name="Ament-Velasquez S.L."/>
            <person name="Kruys A."/>
            <person name="Hutchinson M.I."/>
            <person name="Powell A.J."/>
            <person name="Barry K."/>
            <person name="Miller A.N."/>
            <person name="Grigoriev I.V."/>
            <person name="Debuchy R."/>
            <person name="Gladieux P."/>
            <person name="Hiltunen Thoren M."/>
            <person name="Johannesson H."/>
        </authorList>
    </citation>
    <scope>NUCLEOTIDE SEQUENCE</scope>
    <source>
        <strain evidence="17">PSN293</strain>
    </source>
</reference>
<feature type="active site" evidence="14">
    <location>
        <position position="233"/>
    </location>
</feature>
<evidence type="ECO:0000256" key="6">
    <source>
        <dbReference type="ARBA" id="ARBA00022737"/>
    </source>
</evidence>
<evidence type="ECO:0000256" key="1">
    <source>
        <dbReference type="ARBA" id="ARBA00004613"/>
    </source>
</evidence>
<name>A0AAN6YE08_9PEZI</name>
<comment type="caution">
    <text evidence="17">The sequence shown here is derived from an EMBL/GenBank/DDBJ whole genome shotgun (WGS) entry which is preliminary data.</text>
</comment>
<dbReference type="Proteomes" id="UP001301769">
    <property type="component" value="Unassembled WGS sequence"/>
</dbReference>
<dbReference type="SMART" id="SM00710">
    <property type="entry name" value="PbH1"/>
    <property type="match status" value="7"/>
</dbReference>
<evidence type="ECO:0000256" key="14">
    <source>
        <dbReference type="PROSITE-ProRule" id="PRU10052"/>
    </source>
</evidence>
<comment type="similarity">
    <text evidence="2 15">Belongs to the glycosyl hydrolase 28 family.</text>
</comment>
<keyword evidence="8" id="KW-0865">Zymogen</keyword>
<dbReference type="Gene3D" id="2.160.20.10">
    <property type="entry name" value="Single-stranded right-handed beta-helix, Pectin lyase-like"/>
    <property type="match status" value="1"/>
</dbReference>
<evidence type="ECO:0000256" key="16">
    <source>
        <dbReference type="SAM" id="SignalP"/>
    </source>
</evidence>
<evidence type="ECO:0000256" key="11">
    <source>
        <dbReference type="ARBA" id="ARBA00023316"/>
    </source>
</evidence>
<keyword evidence="10 15" id="KW-0326">Glycosidase</keyword>
<evidence type="ECO:0000256" key="13">
    <source>
        <dbReference type="ARBA" id="ARBA00083621"/>
    </source>
</evidence>
<dbReference type="PROSITE" id="PS00502">
    <property type="entry name" value="POLYGALACTURONASE"/>
    <property type="match status" value="1"/>
</dbReference>
<comment type="catalytic activity">
    <reaction evidence="12">
        <text>(1,4-alpha-D-galacturonosyl)n+m + H2O = (1,4-alpha-D-galacturonosyl)n + (1,4-alpha-D-galacturonosyl)m.</text>
        <dbReference type="EC" id="3.2.1.15"/>
    </reaction>
</comment>
<evidence type="ECO:0000256" key="12">
    <source>
        <dbReference type="ARBA" id="ARBA00034074"/>
    </source>
</evidence>
<comment type="subcellular location">
    <subcellularLocation>
        <location evidence="1">Secreted</location>
    </subcellularLocation>
</comment>
<evidence type="ECO:0000256" key="10">
    <source>
        <dbReference type="ARBA" id="ARBA00023295"/>
    </source>
</evidence>
<evidence type="ECO:0000256" key="8">
    <source>
        <dbReference type="ARBA" id="ARBA00023145"/>
    </source>
</evidence>
<proteinExistence type="inferred from homology"/>
<evidence type="ECO:0000256" key="4">
    <source>
        <dbReference type="ARBA" id="ARBA00022525"/>
    </source>
</evidence>
<feature type="chain" id="PRO_5042817259" description="endo-polygalacturonase" evidence="16">
    <location>
        <begin position="24"/>
        <end position="372"/>
    </location>
</feature>
<protein>
    <recommendedName>
        <fullName evidence="3">endo-polygalacturonase</fullName>
        <ecNumber evidence="3">3.2.1.15</ecNumber>
    </recommendedName>
    <alternativeName>
        <fullName evidence="13">Pectinase</fullName>
    </alternativeName>
</protein>
<feature type="signal peptide" evidence="16">
    <location>
        <begin position="1"/>
        <end position="23"/>
    </location>
</feature>
<gene>
    <name evidence="17" type="ORF">QBC37DRAFT_416953</name>
</gene>
<keyword evidence="11" id="KW-0961">Cell wall biogenesis/degradation</keyword>
<dbReference type="InterPro" id="IPR000743">
    <property type="entry name" value="Glyco_hydro_28"/>
</dbReference>
<evidence type="ECO:0000313" key="17">
    <source>
        <dbReference type="EMBL" id="KAK4216331.1"/>
    </source>
</evidence>
<dbReference type="Pfam" id="PF00295">
    <property type="entry name" value="Glyco_hydro_28"/>
    <property type="match status" value="1"/>
</dbReference>
<evidence type="ECO:0000256" key="5">
    <source>
        <dbReference type="ARBA" id="ARBA00022729"/>
    </source>
</evidence>
<evidence type="ECO:0000256" key="15">
    <source>
        <dbReference type="RuleBase" id="RU361169"/>
    </source>
</evidence>
<dbReference type="GO" id="GO:0045490">
    <property type="term" value="P:pectin catabolic process"/>
    <property type="evidence" value="ECO:0007669"/>
    <property type="project" value="TreeGrafter"/>
</dbReference>
<dbReference type="AlphaFoldDB" id="A0AAN6YE08"/>
<dbReference type="InterPro" id="IPR012334">
    <property type="entry name" value="Pectin_lyas_fold"/>
</dbReference>